<evidence type="ECO:0000256" key="1">
    <source>
        <dbReference type="SAM" id="MobiDB-lite"/>
    </source>
</evidence>
<evidence type="ECO:0000313" key="2">
    <source>
        <dbReference type="EMBL" id="KAL2044369.1"/>
    </source>
</evidence>
<accession>A0ABR4AEW8</accession>
<feature type="compositionally biased region" description="Low complexity" evidence="1">
    <location>
        <begin position="41"/>
        <end position="57"/>
    </location>
</feature>
<feature type="compositionally biased region" description="Polar residues" evidence="1">
    <location>
        <begin position="58"/>
        <end position="78"/>
    </location>
</feature>
<proteinExistence type="predicted"/>
<sequence length="123" mass="12887">MTQENIANVDSSAANDATVKAQTNAVAMPTFTNAEAPRDGQAYLATAQTALQPQTVTDNPRSPTARQVPTNNAAQPLSSVRPVDLRPSPQSQSQAPTAEPTLRPLKPTPLPPSHASTSIANLH</sequence>
<feature type="region of interest" description="Disordered" evidence="1">
    <location>
        <begin position="30"/>
        <end position="123"/>
    </location>
</feature>
<evidence type="ECO:0000313" key="3">
    <source>
        <dbReference type="Proteomes" id="UP001590950"/>
    </source>
</evidence>
<name>A0ABR4AEW8_9LECA</name>
<comment type="caution">
    <text evidence="2">The sequence shown here is derived from an EMBL/GenBank/DDBJ whole genome shotgun (WGS) entry which is preliminary data.</text>
</comment>
<dbReference type="EMBL" id="JBEFKJ010000009">
    <property type="protein sequence ID" value="KAL2044369.1"/>
    <property type="molecule type" value="Genomic_DNA"/>
</dbReference>
<dbReference type="Proteomes" id="UP001590950">
    <property type="component" value="Unassembled WGS sequence"/>
</dbReference>
<feature type="compositionally biased region" description="Polar residues" evidence="1">
    <location>
        <begin position="114"/>
        <end position="123"/>
    </location>
</feature>
<protein>
    <submittedName>
        <fullName evidence="2">Uncharacterized protein</fullName>
    </submittedName>
</protein>
<organism evidence="2 3">
    <name type="scientific">Stereocaulon virgatum</name>
    <dbReference type="NCBI Taxonomy" id="373712"/>
    <lineage>
        <taxon>Eukaryota</taxon>
        <taxon>Fungi</taxon>
        <taxon>Dikarya</taxon>
        <taxon>Ascomycota</taxon>
        <taxon>Pezizomycotina</taxon>
        <taxon>Lecanoromycetes</taxon>
        <taxon>OSLEUM clade</taxon>
        <taxon>Lecanoromycetidae</taxon>
        <taxon>Lecanorales</taxon>
        <taxon>Lecanorineae</taxon>
        <taxon>Stereocaulaceae</taxon>
        <taxon>Stereocaulon</taxon>
    </lineage>
</organism>
<keyword evidence="3" id="KW-1185">Reference proteome</keyword>
<reference evidence="2 3" key="1">
    <citation type="submission" date="2024-09" db="EMBL/GenBank/DDBJ databases">
        <title>Rethinking Asexuality: The Enigmatic Case of Functional Sexual Genes in Lepraria (Stereocaulaceae).</title>
        <authorList>
            <person name="Doellman M."/>
            <person name="Sun Y."/>
            <person name="Barcenas-Pena A."/>
            <person name="Lumbsch H.T."/>
            <person name="Grewe F."/>
        </authorList>
    </citation>
    <scope>NUCLEOTIDE SEQUENCE [LARGE SCALE GENOMIC DNA]</scope>
    <source>
        <strain evidence="2 3">Mercado 3170</strain>
    </source>
</reference>
<gene>
    <name evidence="2" type="ORF">N7G274_003074</name>
</gene>